<dbReference type="OrthoDB" id="3318at2759"/>
<feature type="region of interest" description="Disordered" evidence="5">
    <location>
        <begin position="259"/>
        <end position="358"/>
    </location>
</feature>
<protein>
    <recommendedName>
        <fullName evidence="6">PDZ GRASP-type domain-containing protein</fullName>
    </recommendedName>
</protein>
<dbReference type="AlphaFoldDB" id="A0A8H3G4R9"/>
<evidence type="ECO:0000256" key="1">
    <source>
        <dbReference type="ARBA" id="ARBA00004394"/>
    </source>
</evidence>
<feature type="compositionally biased region" description="Pro residues" evidence="5">
    <location>
        <begin position="322"/>
        <end position="336"/>
    </location>
</feature>
<keyword evidence="4" id="KW-0472">Membrane</keyword>
<comment type="caution">
    <text evidence="7">The sequence shown here is derived from an EMBL/GenBank/DDBJ whole genome shotgun (WGS) entry which is preliminary data.</text>
</comment>
<keyword evidence="2" id="KW-0677">Repeat</keyword>
<keyword evidence="3" id="KW-0333">Golgi apparatus</keyword>
<evidence type="ECO:0000313" key="7">
    <source>
        <dbReference type="EMBL" id="CAF9933118.1"/>
    </source>
</evidence>
<dbReference type="InterPro" id="IPR024958">
    <property type="entry name" value="GRASP_PDZ"/>
</dbReference>
<dbReference type="Proteomes" id="UP000664521">
    <property type="component" value="Unassembled WGS sequence"/>
</dbReference>
<sequence>MATMLGALNRFISRLDSESPSQSSSRNEQSASGFQVLRNKNRDIPIEPWYDFIIGINGRQIDSPSTSLFATEIRNCSGSSVSLTLWNAKGSRLRSLSIPIPSPSPTLGLTLQWTPLSTTHSTWHILDVLPSSPADAAGLLPYSDYIVGTPEGAVHGEAGLGELVEDYLSRSLRLYVYNHEYGVTRTVSITPSRSWGGTGALGCVLGYGALHRLPAPLEEPVQAPGETLFETARFSNEEENRAASPYRAASPAKPVGDFLVPAAMDLPPPSAPPQASTSKVPGRVPRKPKVARGNSAFEDMFKEGEAKSKEEDFAPSSNAKGAPPPPRAAGPPPSRSPRPVEGSSKPEPGLEVQEVSEA</sequence>
<dbReference type="SUPFAM" id="SSF50156">
    <property type="entry name" value="PDZ domain-like"/>
    <property type="match status" value="1"/>
</dbReference>
<dbReference type="EMBL" id="CAJPDS010000066">
    <property type="protein sequence ID" value="CAF9933118.1"/>
    <property type="molecule type" value="Genomic_DNA"/>
</dbReference>
<evidence type="ECO:0000313" key="8">
    <source>
        <dbReference type="Proteomes" id="UP000664521"/>
    </source>
</evidence>
<organism evidence="7 8">
    <name type="scientific">Heterodermia speciosa</name>
    <dbReference type="NCBI Taxonomy" id="116794"/>
    <lineage>
        <taxon>Eukaryota</taxon>
        <taxon>Fungi</taxon>
        <taxon>Dikarya</taxon>
        <taxon>Ascomycota</taxon>
        <taxon>Pezizomycotina</taxon>
        <taxon>Lecanoromycetes</taxon>
        <taxon>OSLEUM clade</taxon>
        <taxon>Lecanoromycetidae</taxon>
        <taxon>Caliciales</taxon>
        <taxon>Physciaceae</taxon>
        <taxon>Heterodermia</taxon>
    </lineage>
</organism>
<dbReference type="GO" id="GO:0000139">
    <property type="term" value="C:Golgi membrane"/>
    <property type="evidence" value="ECO:0007669"/>
    <property type="project" value="UniProtKB-SubCell"/>
</dbReference>
<evidence type="ECO:0000256" key="3">
    <source>
        <dbReference type="ARBA" id="ARBA00023034"/>
    </source>
</evidence>
<dbReference type="GO" id="GO:0007030">
    <property type="term" value="P:Golgi organization"/>
    <property type="evidence" value="ECO:0007669"/>
    <property type="project" value="TreeGrafter"/>
</dbReference>
<evidence type="ECO:0000256" key="4">
    <source>
        <dbReference type="ARBA" id="ARBA00023136"/>
    </source>
</evidence>
<dbReference type="InterPro" id="IPR007583">
    <property type="entry name" value="GRASP55_65"/>
</dbReference>
<name>A0A8H3G4R9_9LECA</name>
<evidence type="ECO:0000256" key="2">
    <source>
        <dbReference type="ARBA" id="ARBA00022737"/>
    </source>
</evidence>
<comment type="subcellular location">
    <subcellularLocation>
        <location evidence="1">Golgi apparatus membrane</location>
    </subcellularLocation>
</comment>
<reference evidence="7" key="1">
    <citation type="submission" date="2021-03" db="EMBL/GenBank/DDBJ databases">
        <authorList>
            <person name="Tagirdzhanova G."/>
        </authorList>
    </citation>
    <scope>NUCLEOTIDE SEQUENCE</scope>
</reference>
<dbReference type="Pfam" id="PF04495">
    <property type="entry name" value="GRASP55_65"/>
    <property type="match status" value="1"/>
</dbReference>
<gene>
    <name evidence="7" type="ORF">HETSPECPRED_008542</name>
</gene>
<proteinExistence type="predicted"/>
<dbReference type="Gene3D" id="2.30.42.10">
    <property type="match status" value="2"/>
</dbReference>
<accession>A0A8H3G4R9</accession>
<evidence type="ECO:0000259" key="6">
    <source>
        <dbReference type="PROSITE" id="PS51865"/>
    </source>
</evidence>
<evidence type="ECO:0000256" key="5">
    <source>
        <dbReference type="SAM" id="MobiDB-lite"/>
    </source>
</evidence>
<dbReference type="PROSITE" id="PS51865">
    <property type="entry name" value="PDZ_GRASP"/>
    <property type="match status" value="2"/>
</dbReference>
<dbReference type="PANTHER" id="PTHR12893:SF0">
    <property type="entry name" value="GRASP65"/>
    <property type="match status" value="1"/>
</dbReference>
<dbReference type="FunFam" id="2.30.42.10:FF:000026">
    <property type="entry name" value="Golgi reassembly stacking protein 2"/>
    <property type="match status" value="1"/>
</dbReference>
<keyword evidence="8" id="KW-1185">Reference proteome</keyword>
<dbReference type="PANTHER" id="PTHR12893">
    <property type="entry name" value="GOLGI REASSEMBLY STACKING PROTEIN GRASP"/>
    <property type="match status" value="1"/>
</dbReference>
<feature type="domain" description="PDZ GRASP-type" evidence="6">
    <location>
        <begin position="121"/>
        <end position="210"/>
    </location>
</feature>
<feature type="compositionally biased region" description="Basic and acidic residues" evidence="5">
    <location>
        <begin position="299"/>
        <end position="312"/>
    </location>
</feature>
<dbReference type="InterPro" id="IPR036034">
    <property type="entry name" value="PDZ_sf"/>
</dbReference>
<feature type="domain" description="PDZ GRASP-type" evidence="6">
    <location>
        <begin position="32"/>
        <end position="116"/>
    </location>
</feature>